<protein>
    <recommendedName>
        <fullName evidence="4">Bifunctional inhibitor/plant lipid transfer protein/seed storage helical domain-containing protein</fullName>
    </recommendedName>
</protein>
<organism evidence="5 6">
    <name type="scientific">Colocasia esculenta</name>
    <name type="common">Wild taro</name>
    <name type="synonym">Arum esculentum</name>
    <dbReference type="NCBI Taxonomy" id="4460"/>
    <lineage>
        <taxon>Eukaryota</taxon>
        <taxon>Viridiplantae</taxon>
        <taxon>Streptophyta</taxon>
        <taxon>Embryophyta</taxon>
        <taxon>Tracheophyta</taxon>
        <taxon>Spermatophyta</taxon>
        <taxon>Magnoliopsida</taxon>
        <taxon>Liliopsida</taxon>
        <taxon>Araceae</taxon>
        <taxon>Aroideae</taxon>
        <taxon>Colocasieae</taxon>
        <taxon>Colocasia</taxon>
    </lineage>
</organism>
<evidence type="ECO:0000313" key="6">
    <source>
        <dbReference type="Proteomes" id="UP000652761"/>
    </source>
</evidence>
<comment type="similarity">
    <text evidence="1">Belongs to the plant LTP family. B11E subfamily.</text>
</comment>
<dbReference type="Gene3D" id="1.10.110.10">
    <property type="entry name" value="Plant lipid-transfer and hydrophobic proteins"/>
    <property type="match status" value="1"/>
</dbReference>
<dbReference type="InterPro" id="IPR033872">
    <property type="entry name" value="nsLTP2"/>
</dbReference>
<evidence type="ECO:0000256" key="2">
    <source>
        <dbReference type="ARBA" id="ARBA00022448"/>
    </source>
</evidence>
<feature type="domain" description="Bifunctional inhibitor/plant lipid transfer protein/seed storage helical" evidence="4">
    <location>
        <begin position="62"/>
        <end position="119"/>
    </location>
</feature>
<evidence type="ECO:0000256" key="3">
    <source>
        <dbReference type="ARBA" id="ARBA00023121"/>
    </source>
</evidence>
<keyword evidence="3" id="KW-0446">Lipid-binding</keyword>
<reference evidence="5" key="1">
    <citation type="submission" date="2017-07" db="EMBL/GenBank/DDBJ databases">
        <title>Taro Niue Genome Assembly and Annotation.</title>
        <authorList>
            <person name="Atibalentja N."/>
            <person name="Keating K."/>
            <person name="Fields C.J."/>
        </authorList>
    </citation>
    <scope>NUCLEOTIDE SEQUENCE</scope>
    <source>
        <strain evidence="5">Niue_2</strain>
        <tissue evidence="5">Leaf</tissue>
    </source>
</reference>
<name>A0A843WFA2_COLES</name>
<dbReference type="GO" id="GO:0006869">
    <property type="term" value="P:lipid transport"/>
    <property type="evidence" value="ECO:0007669"/>
    <property type="project" value="InterPro"/>
</dbReference>
<proteinExistence type="inferred from homology"/>
<dbReference type="SUPFAM" id="SSF47699">
    <property type="entry name" value="Bifunctional inhibitor/lipid-transfer protein/seed storage 2S albumin"/>
    <property type="match status" value="1"/>
</dbReference>
<keyword evidence="2" id="KW-0813">Transport</keyword>
<dbReference type="Pfam" id="PF00234">
    <property type="entry name" value="Tryp_alpha_amyl"/>
    <property type="match status" value="1"/>
</dbReference>
<dbReference type="InterPro" id="IPR016140">
    <property type="entry name" value="Bifunc_inhib/LTP/seed_store"/>
</dbReference>
<evidence type="ECO:0000256" key="1">
    <source>
        <dbReference type="ARBA" id="ARBA00009707"/>
    </source>
</evidence>
<dbReference type="PANTHER" id="PTHR33214">
    <property type="entry name" value="BIFUNCTIONAL INHIBITOR/LIPID-TRANSFER PROTEIN/SEED STORAGE 2S ALBUMIN SUPERFAMILY PROTEIN"/>
    <property type="match status" value="1"/>
</dbReference>
<comment type="caution">
    <text evidence="5">The sequence shown here is derived from an EMBL/GenBank/DDBJ whole genome shotgun (WGS) entry which is preliminary data.</text>
</comment>
<dbReference type="InterPro" id="IPR036312">
    <property type="entry name" value="Bifun_inhib/LTP/seed_sf"/>
</dbReference>
<dbReference type="Proteomes" id="UP000652761">
    <property type="component" value="Unassembled WGS sequence"/>
</dbReference>
<dbReference type="EMBL" id="NMUH01002923">
    <property type="protein sequence ID" value="MQM02814.1"/>
    <property type="molecule type" value="Genomic_DNA"/>
</dbReference>
<accession>A0A843WFA2</accession>
<evidence type="ECO:0000313" key="5">
    <source>
        <dbReference type="EMBL" id="MQM02814.1"/>
    </source>
</evidence>
<sequence>MPSLPSPSHPSPLQYTSLWISSPVPISNAMTTTRSCFSLLVLLAAVVFQGAAAAAVTCDKKELAPCAIAISKGVPSAACCTKLRELRPCVCEFLKDPVVRQIIQTPKAQKVIAACHLEPIIC</sequence>
<evidence type="ECO:0000259" key="4">
    <source>
        <dbReference type="Pfam" id="PF00234"/>
    </source>
</evidence>
<dbReference type="OrthoDB" id="665742at2759"/>
<dbReference type="AlphaFoldDB" id="A0A843WFA2"/>
<dbReference type="PANTHER" id="PTHR33214:SF69">
    <property type="entry name" value="BIFUNCTIONAL INHIBITOR_LIPID-TRANSFER PROTEIN_SEED STORAGE 2S ALBUMIN SUPERFAMILY PROTEIN"/>
    <property type="match status" value="1"/>
</dbReference>
<dbReference type="GO" id="GO:0008289">
    <property type="term" value="F:lipid binding"/>
    <property type="evidence" value="ECO:0007669"/>
    <property type="project" value="UniProtKB-KW"/>
</dbReference>
<keyword evidence="6" id="KW-1185">Reference proteome</keyword>
<gene>
    <name evidence="5" type="ORF">Taro_035594</name>
</gene>